<gene>
    <name evidence="1" type="ORF">NUW58_g8872</name>
</gene>
<organism evidence="1 2">
    <name type="scientific">Xylaria curta</name>
    <dbReference type="NCBI Taxonomy" id="42375"/>
    <lineage>
        <taxon>Eukaryota</taxon>
        <taxon>Fungi</taxon>
        <taxon>Dikarya</taxon>
        <taxon>Ascomycota</taxon>
        <taxon>Pezizomycotina</taxon>
        <taxon>Sordariomycetes</taxon>
        <taxon>Xylariomycetidae</taxon>
        <taxon>Xylariales</taxon>
        <taxon>Xylariaceae</taxon>
        <taxon>Xylaria</taxon>
    </lineage>
</organism>
<dbReference type="EMBL" id="JAPDGR010002895">
    <property type="protein sequence ID" value="KAJ2973700.1"/>
    <property type="molecule type" value="Genomic_DNA"/>
</dbReference>
<protein>
    <submittedName>
        <fullName evidence="1">Uncharacterized protein</fullName>
    </submittedName>
</protein>
<accession>A0ACC1N352</accession>
<evidence type="ECO:0000313" key="1">
    <source>
        <dbReference type="EMBL" id="KAJ2973700.1"/>
    </source>
</evidence>
<comment type="caution">
    <text evidence="1">The sequence shown here is derived from an EMBL/GenBank/DDBJ whole genome shotgun (WGS) entry which is preliminary data.</text>
</comment>
<name>A0ACC1N352_9PEZI</name>
<dbReference type="Proteomes" id="UP001143856">
    <property type="component" value="Unassembled WGS sequence"/>
</dbReference>
<sequence>MSRASKLTLLGTSLFAVGTVVFVHFQQKFEKEAMHQGVIRDMEQQRIKRERQLDFDMQKALEEEYKKGQTVSQSAVEIADKALPNRRVVRQATTYSYVPYWRTVAHPLRISPSGLHSGTRSTPYLPPRENGWMANGRKGMRLWLLRAIAAAAAAATAAVLLSSSSLFI</sequence>
<proteinExistence type="predicted"/>
<reference evidence="1" key="1">
    <citation type="submission" date="2022-10" db="EMBL/GenBank/DDBJ databases">
        <title>Genome Sequence of Xylaria curta.</title>
        <authorList>
            <person name="Buettner E."/>
        </authorList>
    </citation>
    <scope>NUCLEOTIDE SEQUENCE</scope>
    <source>
        <strain evidence="1">Babe10</strain>
    </source>
</reference>
<evidence type="ECO:0000313" key="2">
    <source>
        <dbReference type="Proteomes" id="UP001143856"/>
    </source>
</evidence>
<keyword evidence="2" id="KW-1185">Reference proteome</keyword>